<accession>A0A9P4I4N5</accession>
<protein>
    <submittedName>
        <fullName evidence="2">Uncharacterized protein</fullName>
    </submittedName>
</protein>
<dbReference type="EMBL" id="ML978711">
    <property type="protein sequence ID" value="KAF2091741.1"/>
    <property type="molecule type" value="Genomic_DNA"/>
</dbReference>
<feature type="region of interest" description="Disordered" evidence="1">
    <location>
        <begin position="137"/>
        <end position="203"/>
    </location>
</feature>
<dbReference type="AlphaFoldDB" id="A0A9P4I4N5"/>
<feature type="compositionally biased region" description="Pro residues" evidence="1">
    <location>
        <begin position="181"/>
        <end position="195"/>
    </location>
</feature>
<comment type="caution">
    <text evidence="2">The sequence shown here is derived from an EMBL/GenBank/DDBJ whole genome shotgun (WGS) entry which is preliminary data.</text>
</comment>
<keyword evidence="3" id="KW-1185">Reference proteome</keyword>
<gene>
    <name evidence="2" type="ORF">K490DRAFT_61169</name>
</gene>
<proteinExistence type="predicted"/>
<evidence type="ECO:0000256" key="1">
    <source>
        <dbReference type="SAM" id="MobiDB-lite"/>
    </source>
</evidence>
<feature type="compositionally biased region" description="Low complexity" evidence="1">
    <location>
        <begin position="167"/>
        <end position="180"/>
    </location>
</feature>
<evidence type="ECO:0000313" key="3">
    <source>
        <dbReference type="Proteomes" id="UP000799776"/>
    </source>
</evidence>
<reference evidence="2" key="1">
    <citation type="journal article" date="2020" name="Stud. Mycol.">
        <title>101 Dothideomycetes genomes: a test case for predicting lifestyles and emergence of pathogens.</title>
        <authorList>
            <person name="Haridas S."/>
            <person name="Albert R."/>
            <person name="Binder M."/>
            <person name="Bloem J."/>
            <person name="Labutti K."/>
            <person name="Salamov A."/>
            <person name="Andreopoulos B."/>
            <person name="Baker S."/>
            <person name="Barry K."/>
            <person name="Bills G."/>
            <person name="Bluhm B."/>
            <person name="Cannon C."/>
            <person name="Castanera R."/>
            <person name="Culley D."/>
            <person name="Daum C."/>
            <person name="Ezra D."/>
            <person name="Gonzalez J."/>
            <person name="Henrissat B."/>
            <person name="Kuo A."/>
            <person name="Liang C."/>
            <person name="Lipzen A."/>
            <person name="Lutzoni F."/>
            <person name="Magnuson J."/>
            <person name="Mondo S."/>
            <person name="Nolan M."/>
            <person name="Ohm R."/>
            <person name="Pangilinan J."/>
            <person name="Park H.-J."/>
            <person name="Ramirez L."/>
            <person name="Alfaro M."/>
            <person name="Sun H."/>
            <person name="Tritt A."/>
            <person name="Yoshinaga Y."/>
            <person name="Zwiers L.-H."/>
            <person name="Turgeon B."/>
            <person name="Goodwin S."/>
            <person name="Spatafora J."/>
            <person name="Crous P."/>
            <person name="Grigoriev I."/>
        </authorList>
    </citation>
    <scope>NUCLEOTIDE SEQUENCE</scope>
    <source>
        <strain evidence="2">CBS 121410</strain>
    </source>
</reference>
<feature type="compositionally biased region" description="Low complexity" evidence="1">
    <location>
        <begin position="138"/>
        <end position="156"/>
    </location>
</feature>
<dbReference type="Proteomes" id="UP000799776">
    <property type="component" value="Unassembled WGS sequence"/>
</dbReference>
<name>A0A9P4I4N5_9PEZI</name>
<evidence type="ECO:0000313" key="2">
    <source>
        <dbReference type="EMBL" id="KAF2091741.1"/>
    </source>
</evidence>
<organism evidence="2 3">
    <name type="scientific">Saccharata proteae CBS 121410</name>
    <dbReference type="NCBI Taxonomy" id="1314787"/>
    <lineage>
        <taxon>Eukaryota</taxon>
        <taxon>Fungi</taxon>
        <taxon>Dikarya</taxon>
        <taxon>Ascomycota</taxon>
        <taxon>Pezizomycotina</taxon>
        <taxon>Dothideomycetes</taxon>
        <taxon>Dothideomycetes incertae sedis</taxon>
        <taxon>Botryosphaeriales</taxon>
        <taxon>Saccharataceae</taxon>
        <taxon>Saccharata</taxon>
    </lineage>
</organism>
<sequence length="373" mass="41030">MLSWLSLKKRAYHIWLTLPVLAYSNAVHNLASQEYQSSLLPHPLLVAATVTLVPINQARAPADNRRYELILPLSLYGLVPFVVTENVGAKLLLLPVFYVVLFGYAEVHYLTATTQDKPEIQDQMTERTNDLFNSHYATLTSPRTPTNNPTHTAPTTGIPEPQTQPTLSSSLSSEALSAMPPIQPPSSPTPQPPTRKSPDLSTTLHQVAAHWASTAEIIDLTQHLYSALLAEQARSSGLAYQVKKRQRDVDRMCHINTRLRAANEGLAARLERAGLTYSDKVRCRRCEDGEAASREKRQGSTSSCALVAGEKVDDGVDVVSSFSDDSSVGGDTGTQRVRRFLGKCGRANLKRKVGEVLGRKRSRGFVLLGFRKC</sequence>